<protein>
    <submittedName>
        <fullName evidence="2">Uncharacterized protein</fullName>
    </submittedName>
</protein>
<feature type="transmembrane region" description="Helical" evidence="1">
    <location>
        <begin position="120"/>
        <end position="138"/>
    </location>
</feature>
<evidence type="ECO:0000256" key="1">
    <source>
        <dbReference type="SAM" id="Phobius"/>
    </source>
</evidence>
<dbReference type="InParanoid" id="A0A1E7FJJ6"/>
<keyword evidence="3" id="KW-1185">Reference proteome</keyword>
<keyword evidence="1" id="KW-0812">Transmembrane</keyword>
<proteinExistence type="predicted"/>
<evidence type="ECO:0000313" key="2">
    <source>
        <dbReference type="EMBL" id="OEU18350.1"/>
    </source>
</evidence>
<sequence length="226" mass="24321">MAYLRQRCLVARIVLCFTLLFLLRINETIAFHHSSSSQPQHALSLPIITSILHHESTKLQQRQQPRVLSSSSSSSLNMIPLLVEETTSLSSSMMTVAATVAATGTTTGISINDLFNNNDFKIFLAGIFPFMWATIEFWRRIMFGESFGTGTDSIVIIGSNDSPQDSRGSRILGKGALTVAYTIFVVAFGTLGVVGYSVLSSTPPSQEDLNNAIAASTAAASVVISP</sequence>
<dbReference type="EMBL" id="KV784356">
    <property type="protein sequence ID" value="OEU18350.1"/>
    <property type="molecule type" value="Genomic_DNA"/>
</dbReference>
<reference evidence="2 3" key="1">
    <citation type="submission" date="2016-09" db="EMBL/GenBank/DDBJ databases">
        <title>Extensive genetic diversity and differential bi-allelic expression allows diatom success in the polar Southern Ocean.</title>
        <authorList>
            <consortium name="DOE Joint Genome Institute"/>
            <person name="Mock T."/>
            <person name="Otillar R.P."/>
            <person name="Strauss J."/>
            <person name="Dupont C."/>
            <person name="Frickenhaus S."/>
            <person name="Maumus F."/>
            <person name="Mcmullan M."/>
            <person name="Sanges R."/>
            <person name="Schmutz J."/>
            <person name="Toseland A."/>
            <person name="Valas R."/>
            <person name="Veluchamy A."/>
            <person name="Ward B.J."/>
            <person name="Allen A."/>
            <person name="Barry K."/>
            <person name="Falciatore A."/>
            <person name="Ferrante M."/>
            <person name="Fortunato A.E."/>
            <person name="Gloeckner G."/>
            <person name="Gruber A."/>
            <person name="Hipkin R."/>
            <person name="Janech M."/>
            <person name="Kroth P."/>
            <person name="Leese F."/>
            <person name="Lindquist E."/>
            <person name="Lyon B.R."/>
            <person name="Martin J."/>
            <person name="Mayer C."/>
            <person name="Parker M."/>
            <person name="Quesneville H."/>
            <person name="Raymond J."/>
            <person name="Uhlig C."/>
            <person name="Valentin K.U."/>
            <person name="Worden A.Z."/>
            <person name="Armbrust E.V."/>
            <person name="Bowler C."/>
            <person name="Green B."/>
            <person name="Moulton V."/>
            <person name="Van Oosterhout C."/>
            <person name="Grigoriev I."/>
        </authorList>
    </citation>
    <scope>NUCLEOTIDE SEQUENCE [LARGE SCALE GENOMIC DNA]</scope>
    <source>
        <strain evidence="2 3">CCMP1102</strain>
    </source>
</reference>
<dbReference type="AlphaFoldDB" id="A0A1E7FJJ6"/>
<feature type="transmembrane region" description="Helical" evidence="1">
    <location>
        <begin position="176"/>
        <end position="199"/>
    </location>
</feature>
<keyword evidence="1" id="KW-0472">Membrane</keyword>
<dbReference type="OrthoDB" id="410714at2759"/>
<gene>
    <name evidence="2" type="ORF">FRACYDRAFT_260349</name>
</gene>
<evidence type="ECO:0000313" key="3">
    <source>
        <dbReference type="Proteomes" id="UP000095751"/>
    </source>
</evidence>
<name>A0A1E7FJJ6_9STRA</name>
<dbReference type="Proteomes" id="UP000095751">
    <property type="component" value="Unassembled WGS sequence"/>
</dbReference>
<dbReference type="KEGG" id="fcy:FRACYDRAFT_260349"/>
<accession>A0A1E7FJJ6</accession>
<keyword evidence="1" id="KW-1133">Transmembrane helix</keyword>
<organism evidence="2 3">
    <name type="scientific">Fragilariopsis cylindrus CCMP1102</name>
    <dbReference type="NCBI Taxonomy" id="635003"/>
    <lineage>
        <taxon>Eukaryota</taxon>
        <taxon>Sar</taxon>
        <taxon>Stramenopiles</taxon>
        <taxon>Ochrophyta</taxon>
        <taxon>Bacillariophyta</taxon>
        <taxon>Bacillariophyceae</taxon>
        <taxon>Bacillariophycidae</taxon>
        <taxon>Bacillariales</taxon>
        <taxon>Bacillariaceae</taxon>
        <taxon>Fragilariopsis</taxon>
    </lineage>
</organism>